<sequence length="287" mass="31617">MAPSQRLRPNSPSCETIPESGILSERILLLVFESMNWDLHVLCSAAAVNRKLRAVSERLLWRELCLRRAPRMVAALLNGSGGSASNSKIGGGWPALAKLLFYCCGCQRSTRHFHVDNPEPGHFIKESRFSKTSGRSFLVKRCRSDVLYVSDPCEHSNVGADELGVYRGVFRGFHRSRTRACLIGRRVQLEERVQCPYCGTRVWSMTAARMVPRSAARRLGSHDGGLEYFVCINGHLHGTCLLVHLSSNDPVGDGDDESDSNDDDDGDEDGRSHASTSSASDHIVADS</sequence>
<name>A0AAD3Y171_NEPGR</name>
<evidence type="ECO:0000313" key="2">
    <source>
        <dbReference type="EMBL" id="GMH25542.1"/>
    </source>
</evidence>
<dbReference type="PANTHER" id="PTHR31348">
    <property type="entry name" value="EID1-LIKE F-BOX PROTEIN 2-RELATED"/>
    <property type="match status" value="1"/>
</dbReference>
<dbReference type="InterPro" id="IPR040267">
    <property type="entry name" value="EID1-like"/>
</dbReference>
<dbReference type="PANTHER" id="PTHR31348:SF3">
    <property type="entry name" value="EID1-LIKE F-BOX PROTEIN 3"/>
    <property type="match status" value="1"/>
</dbReference>
<accession>A0AAD3Y171</accession>
<evidence type="ECO:0000313" key="3">
    <source>
        <dbReference type="Proteomes" id="UP001279734"/>
    </source>
</evidence>
<feature type="region of interest" description="Disordered" evidence="1">
    <location>
        <begin position="251"/>
        <end position="287"/>
    </location>
</feature>
<dbReference type="Proteomes" id="UP001279734">
    <property type="component" value="Unassembled WGS sequence"/>
</dbReference>
<keyword evidence="3" id="KW-1185">Reference proteome</keyword>
<comment type="caution">
    <text evidence="2">The sequence shown here is derived from an EMBL/GenBank/DDBJ whole genome shotgun (WGS) entry which is preliminary data.</text>
</comment>
<organism evidence="2 3">
    <name type="scientific">Nepenthes gracilis</name>
    <name type="common">Slender pitcher plant</name>
    <dbReference type="NCBI Taxonomy" id="150966"/>
    <lineage>
        <taxon>Eukaryota</taxon>
        <taxon>Viridiplantae</taxon>
        <taxon>Streptophyta</taxon>
        <taxon>Embryophyta</taxon>
        <taxon>Tracheophyta</taxon>
        <taxon>Spermatophyta</taxon>
        <taxon>Magnoliopsida</taxon>
        <taxon>eudicotyledons</taxon>
        <taxon>Gunneridae</taxon>
        <taxon>Pentapetalae</taxon>
        <taxon>Caryophyllales</taxon>
        <taxon>Nepenthaceae</taxon>
        <taxon>Nepenthes</taxon>
    </lineage>
</organism>
<dbReference type="EMBL" id="BSYO01000029">
    <property type="protein sequence ID" value="GMH25542.1"/>
    <property type="molecule type" value="Genomic_DNA"/>
</dbReference>
<dbReference type="AlphaFoldDB" id="A0AAD3Y171"/>
<reference evidence="2" key="1">
    <citation type="submission" date="2023-05" db="EMBL/GenBank/DDBJ databases">
        <title>Nepenthes gracilis genome sequencing.</title>
        <authorList>
            <person name="Fukushima K."/>
        </authorList>
    </citation>
    <scope>NUCLEOTIDE SEQUENCE</scope>
    <source>
        <strain evidence="2">SING2019-196</strain>
    </source>
</reference>
<gene>
    <name evidence="2" type="ORF">Nepgr_027385</name>
</gene>
<feature type="compositionally biased region" description="Acidic residues" evidence="1">
    <location>
        <begin position="252"/>
        <end position="268"/>
    </location>
</feature>
<evidence type="ECO:0000256" key="1">
    <source>
        <dbReference type="SAM" id="MobiDB-lite"/>
    </source>
</evidence>
<evidence type="ECO:0008006" key="4">
    <source>
        <dbReference type="Google" id="ProtNLM"/>
    </source>
</evidence>
<proteinExistence type="predicted"/>
<protein>
    <recommendedName>
        <fullName evidence="4">EID1-like F-box protein 3</fullName>
    </recommendedName>
</protein>